<sequence>MTWLRPRTLGETPAAREGHSACVVGSRMYVFGGVEEDDVRLSQDVHVLDLDTMKWHLLVTRGASPEWRSFHSAVAIGHCIYVWGGRRGSDAAPAHLPDDFAYSDRLAYLDTAKGAWVHPVTRGSTPLARCSHSSCKRLSHPCVK</sequence>
<keyword evidence="2" id="KW-1185">Reference proteome</keyword>
<organism evidence="1 2">
    <name type="scientific">Amblyomma americanum</name>
    <name type="common">Lone star tick</name>
    <dbReference type="NCBI Taxonomy" id="6943"/>
    <lineage>
        <taxon>Eukaryota</taxon>
        <taxon>Metazoa</taxon>
        <taxon>Ecdysozoa</taxon>
        <taxon>Arthropoda</taxon>
        <taxon>Chelicerata</taxon>
        <taxon>Arachnida</taxon>
        <taxon>Acari</taxon>
        <taxon>Parasitiformes</taxon>
        <taxon>Ixodida</taxon>
        <taxon>Ixodoidea</taxon>
        <taxon>Ixodidae</taxon>
        <taxon>Amblyomminae</taxon>
        <taxon>Amblyomma</taxon>
    </lineage>
</organism>
<accession>A0AAQ4E6I2</accession>
<dbReference type="Proteomes" id="UP001321473">
    <property type="component" value="Unassembled WGS sequence"/>
</dbReference>
<dbReference type="InterPro" id="IPR015915">
    <property type="entry name" value="Kelch-typ_b-propeller"/>
</dbReference>
<name>A0AAQ4E6I2_AMBAM</name>
<evidence type="ECO:0008006" key="3">
    <source>
        <dbReference type="Google" id="ProtNLM"/>
    </source>
</evidence>
<evidence type="ECO:0000313" key="2">
    <source>
        <dbReference type="Proteomes" id="UP001321473"/>
    </source>
</evidence>
<protein>
    <recommendedName>
        <fullName evidence="3">Kelch repeat protein</fullName>
    </recommendedName>
</protein>
<comment type="caution">
    <text evidence="1">The sequence shown here is derived from an EMBL/GenBank/DDBJ whole genome shotgun (WGS) entry which is preliminary data.</text>
</comment>
<dbReference type="EMBL" id="JARKHS020021377">
    <property type="protein sequence ID" value="KAK8770268.1"/>
    <property type="molecule type" value="Genomic_DNA"/>
</dbReference>
<dbReference type="PANTHER" id="PTHR46461">
    <property type="entry name" value="KELCH DOMAIN-CONTAINING PROTEIN 3"/>
    <property type="match status" value="1"/>
</dbReference>
<dbReference type="InterPro" id="IPR052637">
    <property type="entry name" value="KLHDC3-like"/>
</dbReference>
<gene>
    <name evidence="1" type="ORF">V5799_013267</name>
</gene>
<dbReference type="Gene3D" id="2.120.10.80">
    <property type="entry name" value="Kelch-type beta propeller"/>
    <property type="match status" value="1"/>
</dbReference>
<dbReference type="Pfam" id="PF24681">
    <property type="entry name" value="Kelch_KLHDC2_KLHL20_DRC7"/>
    <property type="match status" value="1"/>
</dbReference>
<evidence type="ECO:0000313" key="1">
    <source>
        <dbReference type="EMBL" id="KAK8770268.1"/>
    </source>
</evidence>
<dbReference type="GO" id="GO:0005737">
    <property type="term" value="C:cytoplasm"/>
    <property type="evidence" value="ECO:0007669"/>
    <property type="project" value="TreeGrafter"/>
</dbReference>
<dbReference type="AlphaFoldDB" id="A0AAQ4E6I2"/>
<proteinExistence type="predicted"/>
<reference evidence="1 2" key="1">
    <citation type="journal article" date="2023" name="Arcadia Sci">
        <title>De novo assembly of a long-read Amblyomma americanum tick genome.</title>
        <authorList>
            <person name="Chou S."/>
            <person name="Poskanzer K.E."/>
            <person name="Rollins M."/>
            <person name="Thuy-Boun P.S."/>
        </authorList>
    </citation>
    <scope>NUCLEOTIDE SEQUENCE [LARGE SCALE GENOMIC DNA]</scope>
    <source>
        <strain evidence="1">F_SG_1</strain>
        <tissue evidence="1">Salivary glands</tissue>
    </source>
</reference>
<dbReference type="GO" id="GO:0003682">
    <property type="term" value="F:chromatin binding"/>
    <property type="evidence" value="ECO:0007669"/>
    <property type="project" value="InterPro"/>
</dbReference>
<dbReference type="SUPFAM" id="SSF117281">
    <property type="entry name" value="Kelch motif"/>
    <property type="match status" value="1"/>
</dbReference>
<dbReference type="PANTHER" id="PTHR46461:SF1">
    <property type="entry name" value="KELCH DOMAIN-CONTAINING PROTEIN 3"/>
    <property type="match status" value="1"/>
</dbReference>